<feature type="region of interest" description="Disordered" evidence="1">
    <location>
        <begin position="794"/>
        <end position="821"/>
    </location>
</feature>
<feature type="compositionally biased region" description="Polar residues" evidence="1">
    <location>
        <begin position="794"/>
        <end position="806"/>
    </location>
</feature>
<organism evidence="3">
    <name type="scientific">Grosmannia clavigera (strain kw1407 / UAMH 11150)</name>
    <name type="common">Blue stain fungus</name>
    <name type="synonym">Graphiocladiella clavigera</name>
    <dbReference type="NCBI Taxonomy" id="655863"/>
    <lineage>
        <taxon>Eukaryota</taxon>
        <taxon>Fungi</taxon>
        <taxon>Dikarya</taxon>
        <taxon>Ascomycota</taxon>
        <taxon>Pezizomycotina</taxon>
        <taxon>Sordariomycetes</taxon>
        <taxon>Sordariomycetidae</taxon>
        <taxon>Ophiostomatales</taxon>
        <taxon>Ophiostomataceae</taxon>
        <taxon>Leptographium</taxon>
    </lineage>
</organism>
<feature type="region of interest" description="Disordered" evidence="1">
    <location>
        <begin position="402"/>
        <end position="525"/>
    </location>
</feature>
<dbReference type="STRING" id="655863.F0XSG9"/>
<feature type="compositionally biased region" description="Basic and acidic residues" evidence="1">
    <location>
        <begin position="406"/>
        <end position="426"/>
    </location>
</feature>
<dbReference type="EMBL" id="GL629997">
    <property type="protein sequence ID" value="EFW99371.1"/>
    <property type="molecule type" value="Genomic_DNA"/>
</dbReference>
<dbReference type="InParanoid" id="F0XSG9"/>
<proteinExistence type="predicted"/>
<name>F0XSG9_GROCL</name>
<sequence length="821" mass="87900">MDDERVRLVSALRTRLTDLDAKVVAYRRNQADEFRRYAANLLNAVAADVAADVAETINSGAKEAREVSDNSIDSSSTGHAHYAALYPGFLRDGETADVVLLSATPPPVLPDPSPPRSRNDDFRGVFTPPFLPLLDGSTHNRPARSLSDPVAATARTDTAAAATPSLSFPPLPAKETEPEEQPRLKGALRRPSRSLSSRSPAESRRVRFAFDGREVLPTSPPQIDHVQDFSWLLPNYHTSGFGNGGAFEEIDLSRHSDNTGRNNTKESSSLQPKDPGIATAFVGLHASTRSPAGGEHDHVFLSAGNDSQQQQRQQQQTELPAGDRLSLGSSSDGSGLESHRRRHSLVLDDDELEPIPLTRRISSSDRLRALSKVPIEDPSTWTVVDPQSDPADVKLDASTFVSQPTKAEDHNSHNHNRGSDGSDRSIADSSISMRSPWEKTRLKEAADVANSPAAPLSSPSVVLSKSPPEPTVEEPSPAENGTVVAPITAASTAAYESATTTPPVQNPAIATSEEHSTLQPKKLAPQIEVELAEEDDFFEFEHDIGGGNDDAVGYPLARVSSVRPYINDDDSDADDAETALAEAGGLDEEEARLDEESGKLDEEASGLDEKADELPATMEETKEEAGGVDDADQMNGASTKAELLQGLPTVVANHRQMMPRDVSQSLTRASQNRTSYSQNQKHGQNISLSLGSAHGAASSRFGRAGMAMSPSTMLAMPTSPTSPTTPTSPTFAASVGSYRGRSISMFNVVKDPRILQEVAQLGDFNSFVGGVDGRTGVDGVDDVVGSFATRDPFNSNSMGLSGTPRSLSERMAMEDSFRGRR</sequence>
<dbReference type="OrthoDB" id="5418627at2759"/>
<accession>F0XSG9</accession>
<gene>
    <name evidence="2" type="ORF">CMQ_5792</name>
</gene>
<feature type="region of interest" description="Disordered" evidence="1">
    <location>
        <begin position="664"/>
        <end position="683"/>
    </location>
</feature>
<dbReference type="AlphaFoldDB" id="F0XSG9"/>
<reference evidence="2 3" key="1">
    <citation type="journal article" date="2011" name="Proc. Natl. Acad. Sci. U.S.A.">
        <title>Genome and transcriptome analyses of the mountain pine beetle-fungal symbiont Grosmannia clavigera, a lodgepole pine pathogen.</title>
        <authorList>
            <person name="DiGuistini S."/>
            <person name="Wang Y."/>
            <person name="Liao N.Y."/>
            <person name="Taylor G."/>
            <person name="Tanguay P."/>
            <person name="Feau N."/>
            <person name="Henrissat B."/>
            <person name="Chan S.K."/>
            <person name="Hesse-Orce U."/>
            <person name="Alamouti S.M."/>
            <person name="Tsui C.K.M."/>
            <person name="Docking R.T."/>
            <person name="Levasseur A."/>
            <person name="Haridas S."/>
            <person name="Robertson G."/>
            <person name="Birol I."/>
            <person name="Holt R.A."/>
            <person name="Marra M.A."/>
            <person name="Hamelin R.C."/>
            <person name="Hirst M."/>
            <person name="Jones S.J.M."/>
            <person name="Bohlmann J."/>
            <person name="Breuil C."/>
        </authorList>
    </citation>
    <scope>NUCLEOTIDE SEQUENCE [LARGE SCALE GENOMIC DNA]</scope>
    <source>
        <strain evidence="3">kw1407 / UAMH 11150</strain>
    </source>
</reference>
<evidence type="ECO:0000313" key="2">
    <source>
        <dbReference type="EMBL" id="EFW99371.1"/>
    </source>
</evidence>
<feature type="compositionally biased region" description="Low complexity" evidence="1">
    <location>
        <begin position="488"/>
        <end position="501"/>
    </location>
</feature>
<feature type="region of interest" description="Disordered" evidence="1">
    <location>
        <begin position="564"/>
        <end position="633"/>
    </location>
</feature>
<dbReference type="eggNOG" id="ENOG502R9MA">
    <property type="taxonomic scope" value="Eukaryota"/>
</dbReference>
<feature type="compositionally biased region" description="Pro residues" evidence="1">
    <location>
        <begin position="104"/>
        <end position="115"/>
    </location>
</feature>
<feature type="compositionally biased region" description="Low complexity" evidence="1">
    <location>
        <begin position="451"/>
        <end position="466"/>
    </location>
</feature>
<feature type="compositionally biased region" description="Basic and acidic residues" evidence="1">
    <location>
        <begin position="174"/>
        <end position="183"/>
    </location>
</feature>
<dbReference type="Proteomes" id="UP000007796">
    <property type="component" value="Unassembled WGS sequence"/>
</dbReference>
<feature type="compositionally biased region" description="Low complexity" evidence="1">
    <location>
        <begin position="325"/>
        <end position="336"/>
    </location>
</feature>
<dbReference type="HOGENOM" id="CLU_339502_0_0_1"/>
<evidence type="ECO:0000313" key="3">
    <source>
        <dbReference type="Proteomes" id="UP000007796"/>
    </source>
</evidence>
<feature type="compositionally biased region" description="Acidic residues" evidence="1">
    <location>
        <begin position="567"/>
        <end position="577"/>
    </location>
</feature>
<feature type="compositionally biased region" description="Polar residues" evidence="1">
    <location>
        <begin position="259"/>
        <end position="271"/>
    </location>
</feature>
<feature type="compositionally biased region" description="Basic and acidic residues" evidence="1">
    <location>
        <begin position="807"/>
        <end position="821"/>
    </location>
</feature>
<dbReference type="RefSeq" id="XP_014168854.1">
    <property type="nucleotide sequence ID" value="XM_014313379.1"/>
</dbReference>
<feature type="region of interest" description="Disordered" evidence="1">
    <location>
        <begin position="102"/>
        <end position="203"/>
    </location>
</feature>
<dbReference type="GeneID" id="25979153"/>
<feature type="region of interest" description="Disordered" evidence="1">
    <location>
        <begin position="305"/>
        <end position="341"/>
    </location>
</feature>
<feature type="compositionally biased region" description="Basic and acidic residues" evidence="1">
    <location>
        <begin position="436"/>
        <end position="446"/>
    </location>
</feature>
<evidence type="ECO:0000256" key="1">
    <source>
        <dbReference type="SAM" id="MobiDB-lite"/>
    </source>
</evidence>
<feature type="compositionally biased region" description="Low complexity" evidence="1">
    <location>
        <begin position="151"/>
        <end position="163"/>
    </location>
</feature>
<feature type="region of interest" description="Disordered" evidence="1">
    <location>
        <begin position="254"/>
        <end position="276"/>
    </location>
</feature>
<protein>
    <submittedName>
        <fullName evidence="2">Uncharacterized protein</fullName>
    </submittedName>
</protein>
<feature type="compositionally biased region" description="Basic and acidic residues" evidence="1">
    <location>
        <begin position="594"/>
        <end position="625"/>
    </location>
</feature>
<keyword evidence="3" id="KW-1185">Reference proteome</keyword>